<organism evidence="2 3">
    <name type="scientific">Vibrio aquimaris</name>
    <dbReference type="NCBI Taxonomy" id="2587862"/>
    <lineage>
        <taxon>Bacteria</taxon>
        <taxon>Pseudomonadati</taxon>
        <taxon>Pseudomonadota</taxon>
        <taxon>Gammaproteobacteria</taxon>
        <taxon>Vibrionales</taxon>
        <taxon>Vibrionaceae</taxon>
        <taxon>Vibrio</taxon>
    </lineage>
</organism>
<dbReference type="Gene3D" id="3.30.70.3570">
    <property type="entry name" value="MvaI/BcnI restriction endonuclease, recognition domain"/>
    <property type="match status" value="1"/>
</dbReference>
<evidence type="ECO:0000259" key="1">
    <source>
        <dbReference type="Pfam" id="PF15515"/>
    </source>
</evidence>
<dbReference type="KEGG" id="vaq:FIV01_15090"/>
<dbReference type="InterPro" id="IPR029127">
    <property type="entry name" value="MvaI_BcnI"/>
</dbReference>
<dbReference type="Gene3D" id="3.40.210.20">
    <property type="entry name" value="MvaI/BcnI restriction endonuclease, catalytic domain"/>
    <property type="match status" value="1"/>
</dbReference>
<evidence type="ECO:0000313" key="3">
    <source>
        <dbReference type="Proteomes" id="UP000326936"/>
    </source>
</evidence>
<name>A0A5P9CP17_9VIBR</name>
<dbReference type="Proteomes" id="UP000326936">
    <property type="component" value="Plasmid pTHAF100_a"/>
</dbReference>
<dbReference type="InterPro" id="IPR043004">
    <property type="entry name" value="MvaI_BcnI_cat"/>
</dbReference>
<dbReference type="OrthoDB" id="8774098at2"/>
<gene>
    <name evidence="2" type="ORF">FIV01_15090</name>
</gene>
<sequence length="480" mass="55103">MSETNYPSEKRLKQLVKQLKKEKHIKTYQAYDLISQTFGYSSWQELKPIIELHWKAQIPSPKVSLNFIDDDDVTLSDKEFDDIENERSSELDKSVKELVQRNKVQLAKLAIEYSIFEPTITGLKKSILDATQPVRTHFELENFHHYYSQGQGIENKVVKTAYLLTDSETIRSKVSLYRPNTKKGDPRMWFRKLGELAEAGDQVAIIIYEDEPYLINISKYSISNELDKPESPIRQLIKAYVNTGSSIAEELLTKLKTLAIKPFKALRKGDTAIGYTLEILLGIEANSSKLPDYKGIELKSGRGGKNRSNLFAQVAKWDISPCEKSAEILDNYGYQREDDFKLYCTVSTQKPNSQGLHFKYDKSNDQLQEWHDSGELVAIWPGSILRERLLEKHAETFWIEAESFVKEGIEYFQLKSVIHTKQPLASQLLPLIECGVITMDHLIKRSGKNNRVSEKGPLFKIDKKNLDLLFPAPQKYSLVD</sequence>
<dbReference type="EMBL" id="CP045351">
    <property type="protein sequence ID" value="QFT27711.1"/>
    <property type="molecule type" value="Genomic_DNA"/>
</dbReference>
<accession>A0A5P9CP17</accession>
<dbReference type="CDD" id="cd22347">
    <property type="entry name" value="PDDEXK_nuclease"/>
    <property type="match status" value="1"/>
</dbReference>
<dbReference type="AlphaFoldDB" id="A0A5P9CP17"/>
<proteinExistence type="predicted"/>
<dbReference type="RefSeq" id="WP_152431802.1">
    <property type="nucleotide sequence ID" value="NZ_CBCSDK010000012.1"/>
</dbReference>
<reference evidence="2 3" key="1">
    <citation type="submission" date="2019-10" db="EMBL/GenBank/DDBJ databases">
        <title>Complete genome sequence of Vibrio sp. strain THAF100, isolated from non-filtered water from the water column of tank 6 of a marine aquarium containing stony-coral fragments. Water maintained at 26 degree C.</title>
        <authorList>
            <person name="Ruckert C."/>
            <person name="Franco A."/>
            <person name="Kalinowski J."/>
            <person name="Glaeser S."/>
        </authorList>
    </citation>
    <scope>NUCLEOTIDE SEQUENCE [LARGE SCALE GENOMIC DNA]</scope>
    <source>
        <strain evidence="2 3">THAF100</strain>
        <plasmid evidence="3">pthaf100_a</plasmid>
    </source>
</reference>
<keyword evidence="2" id="KW-0614">Plasmid</keyword>
<dbReference type="Pfam" id="PF15515">
    <property type="entry name" value="MvaI_BcnI"/>
    <property type="match status" value="1"/>
</dbReference>
<feature type="domain" description="MvaI/BcnI restriction endonuclease" evidence="1">
    <location>
        <begin position="253"/>
        <end position="470"/>
    </location>
</feature>
<keyword evidence="3" id="KW-1185">Reference proteome</keyword>
<dbReference type="InterPro" id="IPR043005">
    <property type="entry name" value="MvaI_BcnI_rec"/>
</dbReference>
<dbReference type="REBASE" id="376720">
    <property type="entry name" value="VspF100ORF15085P"/>
</dbReference>
<geneLocation type="plasmid" evidence="3">
    <name>pthaf100_a</name>
</geneLocation>
<protein>
    <recommendedName>
        <fullName evidence="1">MvaI/BcnI restriction endonuclease domain-containing protein</fullName>
    </recommendedName>
</protein>
<evidence type="ECO:0000313" key="2">
    <source>
        <dbReference type="EMBL" id="QFT27711.1"/>
    </source>
</evidence>